<dbReference type="GO" id="GO:0005886">
    <property type="term" value="C:plasma membrane"/>
    <property type="evidence" value="ECO:0007669"/>
    <property type="project" value="UniProtKB-SubCell"/>
</dbReference>
<keyword evidence="1 5" id="KW-1003">Cell membrane</keyword>
<dbReference type="RefSeq" id="WP_203367769.1">
    <property type="nucleotide sequence ID" value="NZ_WSFT01000053.1"/>
</dbReference>
<dbReference type="GO" id="GO:0044781">
    <property type="term" value="P:bacterial-type flagellum organization"/>
    <property type="evidence" value="ECO:0007669"/>
    <property type="project" value="UniProtKB-UniRule"/>
</dbReference>
<keyword evidence="6" id="KW-0969">Cilium</keyword>
<comment type="caution">
    <text evidence="6">The sequence shown here is derived from an EMBL/GenBank/DDBJ whole genome shotgun (WGS) entry which is preliminary data.</text>
</comment>
<keyword evidence="4 5" id="KW-0472">Membrane</keyword>
<dbReference type="GO" id="GO:0009425">
    <property type="term" value="C:bacterial-type flagellum basal body"/>
    <property type="evidence" value="ECO:0007669"/>
    <property type="project" value="UniProtKB-SubCell"/>
</dbReference>
<sequence length="168" mass="19591">MLINYVVLANDSNIPGDIFKTLFAIFSFFIILILAYYTSKFIASNGRKLNNGRNMEIIDILNLGNNKRIMMVKIIDKIYILGSNNSGFNMIDTIEDETTIKKIIDPQEDKPGFENFLKDKLTSFNKNKQSEYKDNLNDLDYNKIDSLKKRIEYLKENHVFARKKDETK</sequence>
<name>A0A942ZA07_9FIRM</name>
<evidence type="ECO:0000256" key="5">
    <source>
        <dbReference type="RuleBase" id="RU362064"/>
    </source>
</evidence>
<dbReference type="InterPro" id="IPR022781">
    <property type="entry name" value="Flagellar_biosynth_FliO"/>
</dbReference>
<comment type="subcellular location">
    <subcellularLocation>
        <location evidence="5">Cell membrane</location>
    </subcellularLocation>
    <subcellularLocation>
        <location evidence="5">Bacterial flagellum basal body</location>
    </subcellularLocation>
</comment>
<evidence type="ECO:0000313" key="6">
    <source>
        <dbReference type="EMBL" id="MBS4539858.1"/>
    </source>
</evidence>
<evidence type="ECO:0000256" key="1">
    <source>
        <dbReference type="ARBA" id="ARBA00022475"/>
    </source>
</evidence>
<evidence type="ECO:0000313" key="7">
    <source>
        <dbReference type="Proteomes" id="UP000724672"/>
    </source>
</evidence>
<reference evidence="6" key="1">
    <citation type="submission" date="2019-12" db="EMBL/GenBank/DDBJ databases">
        <title>Clostridiaceae gen. nov. sp. nov., isolated from sediment in Xinjiang, China.</title>
        <authorList>
            <person name="Zhang R."/>
        </authorList>
    </citation>
    <scope>NUCLEOTIDE SEQUENCE</scope>
    <source>
        <strain evidence="6">D2Q-11</strain>
    </source>
</reference>
<evidence type="ECO:0000256" key="2">
    <source>
        <dbReference type="ARBA" id="ARBA00022692"/>
    </source>
</evidence>
<comment type="similarity">
    <text evidence="5">Belongs to the FliO/MopB family.</text>
</comment>
<dbReference type="Proteomes" id="UP000724672">
    <property type="component" value="Unassembled WGS sequence"/>
</dbReference>
<keyword evidence="7" id="KW-1185">Reference proteome</keyword>
<dbReference type="AlphaFoldDB" id="A0A942ZA07"/>
<dbReference type="Pfam" id="PF04347">
    <property type="entry name" value="FliO"/>
    <property type="match status" value="1"/>
</dbReference>
<evidence type="ECO:0000256" key="4">
    <source>
        <dbReference type="ARBA" id="ARBA00023136"/>
    </source>
</evidence>
<proteinExistence type="inferred from homology"/>
<dbReference type="EMBL" id="WSFT01000053">
    <property type="protein sequence ID" value="MBS4539858.1"/>
    <property type="molecule type" value="Genomic_DNA"/>
</dbReference>
<organism evidence="6 7">
    <name type="scientific">Anaeromonas frigoriresistens</name>
    <dbReference type="NCBI Taxonomy" id="2683708"/>
    <lineage>
        <taxon>Bacteria</taxon>
        <taxon>Bacillati</taxon>
        <taxon>Bacillota</taxon>
        <taxon>Tissierellia</taxon>
        <taxon>Tissierellales</taxon>
        <taxon>Thermohalobacteraceae</taxon>
        <taxon>Anaeromonas</taxon>
    </lineage>
</organism>
<keyword evidence="5" id="KW-0975">Bacterial flagellum</keyword>
<feature type="transmembrane region" description="Helical" evidence="5">
    <location>
        <begin position="18"/>
        <end position="38"/>
    </location>
</feature>
<keyword evidence="6" id="KW-0966">Cell projection</keyword>
<protein>
    <recommendedName>
        <fullName evidence="5">Flagellar protein</fullName>
    </recommendedName>
</protein>
<evidence type="ECO:0000256" key="3">
    <source>
        <dbReference type="ARBA" id="ARBA00022989"/>
    </source>
</evidence>
<gene>
    <name evidence="6" type="primary">fliO</name>
    <name evidence="6" type="ORF">GOQ27_15390</name>
</gene>
<keyword evidence="2 5" id="KW-0812">Transmembrane</keyword>
<keyword evidence="6" id="KW-0282">Flagellum</keyword>
<keyword evidence="3 5" id="KW-1133">Transmembrane helix</keyword>
<accession>A0A942ZA07</accession>
<dbReference type="NCBIfam" id="TIGR03500">
    <property type="entry name" value="FliO_TIGR"/>
    <property type="match status" value="1"/>
</dbReference>